<evidence type="ECO:0000313" key="2">
    <source>
        <dbReference type="EMBL" id="GFP37957.1"/>
    </source>
</evidence>
<organism evidence="2 3">
    <name type="scientific">Candidatus Hakubella thermalkaliphila</name>
    <dbReference type="NCBI Taxonomy" id="2754717"/>
    <lineage>
        <taxon>Bacteria</taxon>
        <taxon>Bacillati</taxon>
        <taxon>Actinomycetota</taxon>
        <taxon>Actinomycetota incertae sedis</taxon>
        <taxon>Candidatus Hakubellales</taxon>
        <taxon>Candidatus Hakubellaceae</taxon>
        <taxon>Candidatus Hakubella</taxon>
    </lineage>
</organism>
<accession>A0A6V8Q038</accession>
<feature type="domain" description="ISXO2-like transposase" evidence="1">
    <location>
        <begin position="123"/>
        <end position="265"/>
    </location>
</feature>
<gene>
    <name evidence="2" type="ORF">HKBW3S44_01637</name>
</gene>
<dbReference type="InterPro" id="IPR024442">
    <property type="entry name" value="Transposase_Zn_ribbon"/>
</dbReference>
<evidence type="ECO:0000259" key="1">
    <source>
        <dbReference type="SMART" id="SM01126"/>
    </source>
</evidence>
<dbReference type="Pfam" id="PF12760">
    <property type="entry name" value="Zn_ribbon_IS1595"/>
    <property type="match status" value="1"/>
</dbReference>
<proteinExistence type="predicted"/>
<sequence length="270" mass="30782">MTLEQFEKQFNTEEACRDYSCRIRWPHGFQCPRCGHAKAWPIGKVLFQCTSCHYRTSVIAGTIFQDTHKPLTMWFRATWWVTAKKNGASALGLKRILGLGSYRTAWTWLHKLRRAMVRPGRDKLSGYVEVDDAYIGGESEGKRGRGSENKILIVVAVEVTGKKIGRVRISRVPDVSGESLLKAIQESVEKGSSIPTDGWQGYNGLSKVGYTHEVTVAKRVKKSDLLPHVHLVISLLNRWLMGTHQGAVTDKHFEYYLDEYTFRFNRRASY</sequence>
<dbReference type="AlphaFoldDB" id="A0A6V8Q038"/>
<dbReference type="InterPro" id="IPR024445">
    <property type="entry name" value="Tnp_ISXO2-like"/>
</dbReference>
<dbReference type="InterPro" id="IPR053164">
    <property type="entry name" value="IS1016-like_transposase"/>
</dbReference>
<dbReference type="PANTHER" id="PTHR47163">
    <property type="entry name" value="DDE_TNP_IS1595 DOMAIN-CONTAINING PROTEIN"/>
    <property type="match status" value="1"/>
</dbReference>
<protein>
    <recommendedName>
        <fullName evidence="1">ISXO2-like transposase domain-containing protein</fullName>
    </recommendedName>
</protein>
<comment type="caution">
    <text evidence="2">The sequence shown here is derived from an EMBL/GenBank/DDBJ whole genome shotgun (WGS) entry which is preliminary data.</text>
</comment>
<evidence type="ECO:0000313" key="3">
    <source>
        <dbReference type="Proteomes" id="UP000561271"/>
    </source>
</evidence>
<dbReference type="SMART" id="SM01126">
    <property type="entry name" value="DDE_Tnp_IS1595"/>
    <property type="match status" value="1"/>
</dbReference>
<dbReference type="Pfam" id="PF12762">
    <property type="entry name" value="DDE_Tnp_IS1595"/>
    <property type="match status" value="1"/>
</dbReference>
<name>A0A6V8Q038_9ACTN</name>
<dbReference type="EMBL" id="BLSC01000239">
    <property type="protein sequence ID" value="GFP37957.1"/>
    <property type="molecule type" value="Genomic_DNA"/>
</dbReference>
<dbReference type="Proteomes" id="UP000561271">
    <property type="component" value="Unassembled WGS sequence"/>
</dbReference>
<dbReference type="NCBIfam" id="NF033547">
    <property type="entry name" value="transpos_IS1595"/>
    <property type="match status" value="1"/>
</dbReference>
<dbReference type="PANTHER" id="PTHR47163:SF2">
    <property type="entry name" value="SI:DKEY-17M8.2"/>
    <property type="match status" value="1"/>
</dbReference>
<reference evidence="2 3" key="1">
    <citation type="journal article" date="2020" name="Front. Microbiol.">
        <title>Single-cell genomics of novel Actinobacteria with the Wood-Ljungdahl pathway discovered in a serpentinizing system.</title>
        <authorList>
            <person name="Merino N."/>
            <person name="Kawai M."/>
            <person name="Boyd E.S."/>
            <person name="Colman D.R."/>
            <person name="McGlynn S.E."/>
            <person name="Nealson K.H."/>
            <person name="Kurokawa K."/>
            <person name="Hongoh Y."/>
        </authorList>
    </citation>
    <scope>NUCLEOTIDE SEQUENCE [LARGE SCALE GENOMIC DNA]</scope>
    <source>
        <strain evidence="2 3">S44</strain>
    </source>
</reference>